<evidence type="ECO:0000256" key="2">
    <source>
        <dbReference type="ARBA" id="ARBA00006929"/>
    </source>
</evidence>
<dbReference type="GO" id="GO:0003774">
    <property type="term" value="F:cytoskeletal motor activity"/>
    <property type="evidence" value="ECO:0007669"/>
    <property type="project" value="InterPro"/>
</dbReference>
<dbReference type="GO" id="GO:0009279">
    <property type="term" value="C:cell outer membrane"/>
    <property type="evidence" value="ECO:0007669"/>
    <property type="project" value="UniProtKB-SubCell"/>
</dbReference>
<accession>A0A8J7U486</accession>
<dbReference type="EMBL" id="JAFREP010000017">
    <property type="protein sequence ID" value="MBO1320387.1"/>
    <property type="molecule type" value="Genomic_DNA"/>
</dbReference>
<protein>
    <recommendedName>
        <fullName evidence="7">Flagellar L-ring protein</fullName>
    </recommendedName>
    <alternativeName>
        <fullName evidence="7">Basal body L-ring protein</fullName>
    </alternativeName>
</protein>
<name>A0A8J7U486_9BACT</name>
<comment type="similarity">
    <text evidence="2 7">Belongs to the FlgH family.</text>
</comment>
<keyword evidence="7" id="KW-0449">Lipoprotein</keyword>
<dbReference type="RefSeq" id="WP_207860341.1">
    <property type="nucleotide sequence ID" value="NZ_JAFREP010000017.1"/>
</dbReference>
<dbReference type="PANTHER" id="PTHR34933">
    <property type="entry name" value="FLAGELLAR L-RING PROTEIN"/>
    <property type="match status" value="1"/>
</dbReference>
<evidence type="ECO:0000256" key="3">
    <source>
        <dbReference type="ARBA" id="ARBA00022729"/>
    </source>
</evidence>
<organism evidence="9 10">
    <name type="scientific">Acanthopleuribacter pedis</name>
    <dbReference type="NCBI Taxonomy" id="442870"/>
    <lineage>
        <taxon>Bacteria</taxon>
        <taxon>Pseudomonadati</taxon>
        <taxon>Acidobacteriota</taxon>
        <taxon>Holophagae</taxon>
        <taxon>Acanthopleuribacterales</taxon>
        <taxon>Acanthopleuribacteraceae</taxon>
        <taxon>Acanthopleuribacter</taxon>
    </lineage>
</organism>
<evidence type="ECO:0000256" key="1">
    <source>
        <dbReference type="ARBA" id="ARBA00002591"/>
    </source>
</evidence>
<evidence type="ECO:0000256" key="4">
    <source>
        <dbReference type="ARBA" id="ARBA00023136"/>
    </source>
</evidence>
<dbReference type="PANTHER" id="PTHR34933:SF1">
    <property type="entry name" value="FLAGELLAR L-RING PROTEIN"/>
    <property type="match status" value="1"/>
</dbReference>
<evidence type="ECO:0000256" key="5">
    <source>
        <dbReference type="ARBA" id="ARBA00023143"/>
    </source>
</evidence>
<feature type="chain" id="PRO_5035228163" description="Flagellar L-ring protein" evidence="8">
    <location>
        <begin position="28"/>
        <end position="243"/>
    </location>
</feature>
<sequence>MMSQKAKQIIRLTTLCAVCALLTQSCALRHHGLIEGPPPAVSPFEADYTPAPEVYAPGSLFSDQNLASGLISDTKAFRMNDIILIRIQENFNATTDASTDTERTNSTSLKVPNLLGLEKTHTQFFGAGTTDGTLVGASSDSSHEGEGTTRRSESFTGSVAGRVIQVLPNGYLVVQGQKHLRVNGEQVQFFLSGIVNPLMVEKDNSITSSQIADLNVYYHGRGVVSALQNPGWLSRVMHAIWPF</sequence>
<keyword evidence="3 7" id="KW-0732">Signal</keyword>
<comment type="subunit">
    <text evidence="7">The basal body constitutes a major portion of the flagellar organelle and consists of four rings (L,P,S, and M) mounted on a central rod.</text>
</comment>
<dbReference type="PROSITE" id="PS51257">
    <property type="entry name" value="PROKAR_LIPOPROTEIN"/>
    <property type="match status" value="1"/>
</dbReference>
<keyword evidence="9" id="KW-0969">Cilium</keyword>
<keyword evidence="4 7" id="KW-0472">Membrane</keyword>
<keyword evidence="6 7" id="KW-0998">Cell outer membrane</keyword>
<evidence type="ECO:0000256" key="8">
    <source>
        <dbReference type="SAM" id="SignalP"/>
    </source>
</evidence>
<evidence type="ECO:0000256" key="6">
    <source>
        <dbReference type="ARBA" id="ARBA00023237"/>
    </source>
</evidence>
<dbReference type="AlphaFoldDB" id="A0A8J7U486"/>
<dbReference type="PRINTS" id="PR01008">
    <property type="entry name" value="FLGLRINGFLGH"/>
</dbReference>
<comment type="subcellular location">
    <subcellularLocation>
        <location evidence="7">Cell outer membrane</location>
        <topology evidence="7">Lipid-anchor</topology>
    </subcellularLocation>
    <subcellularLocation>
        <location evidence="7">Bacterial flagellum basal body</location>
    </subcellularLocation>
</comment>
<dbReference type="InterPro" id="IPR000527">
    <property type="entry name" value="Flag_Lring"/>
</dbReference>
<keyword evidence="10" id="KW-1185">Reference proteome</keyword>
<evidence type="ECO:0000313" key="9">
    <source>
        <dbReference type="EMBL" id="MBO1320387.1"/>
    </source>
</evidence>
<keyword evidence="9" id="KW-0282">Flagellum</keyword>
<dbReference type="Proteomes" id="UP000664417">
    <property type="component" value="Unassembled WGS sequence"/>
</dbReference>
<evidence type="ECO:0000313" key="10">
    <source>
        <dbReference type="Proteomes" id="UP000664417"/>
    </source>
</evidence>
<feature type="signal peptide" evidence="8">
    <location>
        <begin position="1"/>
        <end position="27"/>
    </location>
</feature>
<dbReference type="GO" id="GO:0071973">
    <property type="term" value="P:bacterial-type flagellum-dependent cell motility"/>
    <property type="evidence" value="ECO:0007669"/>
    <property type="project" value="InterPro"/>
</dbReference>
<dbReference type="HAMAP" id="MF_00415">
    <property type="entry name" value="FlgH"/>
    <property type="match status" value="1"/>
</dbReference>
<proteinExistence type="inferred from homology"/>
<comment type="function">
    <text evidence="1 7">Assembles around the rod to form the L-ring and probably protects the motor/basal body from shearing forces during rotation.</text>
</comment>
<reference evidence="9" key="1">
    <citation type="submission" date="2021-03" db="EMBL/GenBank/DDBJ databases">
        <authorList>
            <person name="Wang G."/>
        </authorList>
    </citation>
    <scope>NUCLEOTIDE SEQUENCE</scope>
    <source>
        <strain evidence="9">KCTC 12899</strain>
    </source>
</reference>
<keyword evidence="9" id="KW-0966">Cell projection</keyword>
<dbReference type="GO" id="GO:0009427">
    <property type="term" value="C:bacterial-type flagellum basal body, distal rod, L ring"/>
    <property type="evidence" value="ECO:0007669"/>
    <property type="project" value="InterPro"/>
</dbReference>
<dbReference type="Pfam" id="PF02107">
    <property type="entry name" value="FlgH"/>
    <property type="match status" value="1"/>
</dbReference>
<keyword evidence="5 7" id="KW-0975">Bacterial flagellum</keyword>
<comment type="caution">
    <text evidence="9">The sequence shown here is derived from an EMBL/GenBank/DDBJ whole genome shotgun (WGS) entry which is preliminary data.</text>
</comment>
<evidence type="ECO:0000256" key="7">
    <source>
        <dbReference type="HAMAP-Rule" id="MF_00415"/>
    </source>
</evidence>
<gene>
    <name evidence="7" type="primary">flgH</name>
    <name evidence="9" type="ORF">J3U88_18070</name>
</gene>